<evidence type="ECO:0000256" key="6">
    <source>
        <dbReference type="ARBA" id="ARBA00022737"/>
    </source>
</evidence>
<dbReference type="SMART" id="SM00408">
    <property type="entry name" value="IGc2"/>
    <property type="match status" value="3"/>
</dbReference>
<evidence type="ECO:0000256" key="13">
    <source>
        <dbReference type="SAM" id="Phobius"/>
    </source>
</evidence>
<evidence type="ECO:0000256" key="8">
    <source>
        <dbReference type="ARBA" id="ARBA00023136"/>
    </source>
</evidence>
<keyword evidence="7 13" id="KW-1133">Transmembrane helix</keyword>
<evidence type="ECO:0000256" key="7">
    <source>
        <dbReference type="ARBA" id="ARBA00022989"/>
    </source>
</evidence>
<evidence type="ECO:0000313" key="16">
    <source>
        <dbReference type="Proteomes" id="UP000005207"/>
    </source>
</evidence>
<dbReference type="SMART" id="SM00365">
    <property type="entry name" value="LRR_SD22"/>
    <property type="match status" value="4"/>
</dbReference>
<dbReference type="InterPro" id="IPR000483">
    <property type="entry name" value="Cys-rich_flank_reg_C"/>
</dbReference>
<feature type="domain" description="Ig-like" evidence="14">
    <location>
        <begin position="587"/>
        <end position="673"/>
    </location>
</feature>
<dbReference type="CDD" id="cd05763">
    <property type="entry name" value="IgI_LRIG1-like"/>
    <property type="match status" value="1"/>
</dbReference>
<evidence type="ECO:0000256" key="1">
    <source>
        <dbReference type="ARBA" id="ARBA00004251"/>
    </source>
</evidence>
<evidence type="ECO:0000256" key="5">
    <source>
        <dbReference type="ARBA" id="ARBA00022729"/>
    </source>
</evidence>
<gene>
    <name evidence="15" type="primary">LRIG3</name>
    <name evidence="15" type="synonym">lrig3</name>
</gene>
<sequence length="891" mass="98524">MLGGKFKLHKSERICHFLIPQPNFGNVSACVSGNVKPMCTASQIHGVFVIYLSNGVCIFRANNKITAISEAQLRPFLALETLDLSNNNVVEIKSGSFPALPLKNLFLNNNRLSSLEPGCFTNLSSTLQVLRLNRNRLSNIGPKIFTLPHLQHLELSRNRVRRVDGLTFQHLPSLRSLKMQRNGLNRLMDGCFWGLGDMEVLQLDYNNLTEVSKGWLYGLKSLQQLHLSHNTISKIKSDAWEPCPKLSELNLSSNHLSRLDESGFANLGVLDRLDVGNNRVSFIADGAFRGLSNLQMLDLQNNEISWTIEDMNGPFSALDKLKKLRLNTSSLLCDCQLKWLPIWVAEQTFLYCVNASCAHPQMLQGRSVFAVRQEEFVCEDFPKPQITVQPETQSALKGANVTFVCSAASSSDSPMTFAWKKDNEVLNDAEIHNQAHLRVQGGAGGETEVTEYTTTLQLRNVEFSSEGRYQCVISNHFGSSYSTKARLTVHMLPSFTKTPMDLSIRAGATARLECAAVGHPSPQIAWQKDGGTDFPAARERRMHVMPEDDVFFIVDVKTEDIGVYSCTAQNTAGAISANATLTVLETPSFLRPLMDRTVAKGETAVLQCIAGGSPPPKLNWTKDDSPLVVTERHFFAAANQLLIIVDAAEADAGKYTCEMSNTLGTERGNIRLTVVPNPNCDSGAQVGIVIIAVVCCVVGTSLVWVVIIYHTRRRNEDCSVTNTDETNLPADIPSYLSSQGTLADRQDGYIPSESGSSHQYMTSSISGFYLQPKEMIGKKLPFLLCFLSESCRNSRVSYSSPFICCSTDQRPACIDSYNGSLTNSKRRDYFLTEHFDLCSSTVLTQLPNASLHHASSYHQSDHRSSVEEGDTIDYGRPNECLSPCNTFMGRS</sequence>
<feature type="region of interest" description="Disordered" evidence="12">
    <location>
        <begin position="855"/>
        <end position="874"/>
    </location>
</feature>
<organism evidence="15 16">
    <name type="scientific">Oreochromis niloticus</name>
    <name type="common">Nile tilapia</name>
    <name type="synonym">Tilapia nilotica</name>
    <dbReference type="NCBI Taxonomy" id="8128"/>
    <lineage>
        <taxon>Eukaryota</taxon>
        <taxon>Metazoa</taxon>
        <taxon>Chordata</taxon>
        <taxon>Craniata</taxon>
        <taxon>Vertebrata</taxon>
        <taxon>Euteleostomi</taxon>
        <taxon>Actinopterygii</taxon>
        <taxon>Neopterygii</taxon>
        <taxon>Teleostei</taxon>
        <taxon>Neoteleostei</taxon>
        <taxon>Acanthomorphata</taxon>
        <taxon>Ovalentaria</taxon>
        <taxon>Cichlomorphae</taxon>
        <taxon>Cichliformes</taxon>
        <taxon>Cichlidae</taxon>
        <taxon>African cichlids</taxon>
        <taxon>Pseudocrenilabrinae</taxon>
        <taxon>Oreochromini</taxon>
        <taxon>Oreochromis</taxon>
    </lineage>
</organism>
<dbReference type="FunFam" id="3.80.10.10:FF:000023">
    <property type="entry name" value="Leucine rich repeats and immunoglobulin like domains 3"/>
    <property type="match status" value="1"/>
</dbReference>
<dbReference type="PROSITE" id="PS50835">
    <property type="entry name" value="IG_LIKE"/>
    <property type="match status" value="3"/>
</dbReference>
<dbReference type="FunFam" id="2.60.40.10:FF:000150">
    <property type="entry name" value="Leucine rich repeats and immunoglobulin like domains 3"/>
    <property type="match status" value="1"/>
</dbReference>
<keyword evidence="2" id="KW-1003">Cell membrane</keyword>
<protein>
    <submittedName>
        <fullName evidence="15">Leucine-rich repeats and immunoglobulin-like domains 3</fullName>
    </submittedName>
</protein>
<dbReference type="PANTHER" id="PTHR45842">
    <property type="entry name" value="SYNAPTIC ADHESION-LIKE MOLECULE SALM"/>
    <property type="match status" value="1"/>
</dbReference>
<evidence type="ECO:0000259" key="14">
    <source>
        <dbReference type="PROSITE" id="PS50835"/>
    </source>
</evidence>
<accession>A0A669BBB9</accession>
<dbReference type="GO" id="GO:0005886">
    <property type="term" value="C:plasma membrane"/>
    <property type="evidence" value="ECO:0007669"/>
    <property type="project" value="UniProtKB-SubCell"/>
</dbReference>
<evidence type="ECO:0000256" key="9">
    <source>
        <dbReference type="ARBA" id="ARBA00023157"/>
    </source>
</evidence>
<dbReference type="InterPro" id="IPR032675">
    <property type="entry name" value="LRR_dom_sf"/>
</dbReference>
<evidence type="ECO:0000256" key="2">
    <source>
        <dbReference type="ARBA" id="ARBA00022475"/>
    </source>
</evidence>
<dbReference type="InterPro" id="IPR003598">
    <property type="entry name" value="Ig_sub2"/>
</dbReference>
<dbReference type="InterPro" id="IPR036179">
    <property type="entry name" value="Ig-like_dom_sf"/>
</dbReference>
<dbReference type="Pfam" id="PF07679">
    <property type="entry name" value="I-set"/>
    <property type="match status" value="2"/>
</dbReference>
<dbReference type="Pfam" id="PF13855">
    <property type="entry name" value="LRR_8"/>
    <property type="match status" value="3"/>
</dbReference>
<reference evidence="16" key="1">
    <citation type="submission" date="2012-01" db="EMBL/GenBank/DDBJ databases">
        <title>The Genome Sequence of Oreochromis niloticus (Nile Tilapia).</title>
        <authorList>
            <consortium name="Broad Institute Genome Assembly Team"/>
            <consortium name="Broad Institute Sequencing Platform"/>
            <person name="Di Palma F."/>
            <person name="Johnson J."/>
            <person name="Lander E.S."/>
            <person name="Lindblad-Toh K."/>
        </authorList>
    </citation>
    <scope>NUCLEOTIDE SEQUENCE [LARGE SCALE GENOMIC DNA]</scope>
</reference>
<dbReference type="Proteomes" id="UP000005207">
    <property type="component" value="Linkage group LG17"/>
</dbReference>
<evidence type="ECO:0000313" key="15">
    <source>
        <dbReference type="Ensembl" id="ENSONIP00000033038.1"/>
    </source>
</evidence>
<dbReference type="InterPro" id="IPR013783">
    <property type="entry name" value="Ig-like_fold"/>
</dbReference>
<dbReference type="FunFam" id="2.60.40.10:FF:000161">
    <property type="entry name" value="Leucine rich repeats and immunoglobulin like domains 2"/>
    <property type="match status" value="1"/>
</dbReference>
<feature type="domain" description="Ig-like" evidence="14">
    <location>
        <begin position="493"/>
        <end position="582"/>
    </location>
</feature>
<dbReference type="InterPro" id="IPR003591">
    <property type="entry name" value="Leu-rich_rpt_typical-subtyp"/>
</dbReference>
<keyword evidence="5" id="KW-0732">Signal</keyword>
<dbReference type="SUPFAM" id="SSF48726">
    <property type="entry name" value="Immunoglobulin"/>
    <property type="match status" value="3"/>
</dbReference>
<keyword evidence="10" id="KW-0325">Glycoprotein</keyword>
<comment type="subcellular location">
    <subcellularLocation>
        <location evidence="1">Cell membrane</location>
        <topology evidence="1">Single-pass type I membrane protein</topology>
    </subcellularLocation>
</comment>
<keyword evidence="8 13" id="KW-0472">Membrane</keyword>
<dbReference type="PANTHER" id="PTHR45842:SF16">
    <property type="entry name" value="LEUCINE-RICH REPEATS AND IMMUNOGLOBULIN-LIKE DOMAINS 3"/>
    <property type="match status" value="1"/>
</dbReference>
<dbReference type="SMART" id="SM00082">
    <property type="entry name" value="LRRCT"/>
    <property type="match status" value="1"/>
</dbReference>
<dbReference type="InterPro" id="IPR007110">
    <property type="entry name" value="Ig-like_dom"/>
</dbReference>
<dbReference type="FunFam" id="2.60.40.10:FF:000224">
    <property type="entry name" value="Leucine rich repeats and immunoglobulin like domains 3"/>
    <property type="match status" value="1"/>
</dbReference>
<keyword evidence="16" id="KW-1185">Reference proteome</keyword>
<keyword evidence="4 13" id="KW-0812">Transmembrane</keyword>
<evidence type="ECO:0000256" key="12">
    <source>
        <dbReference type="SAM" id="MobiDB-lite"/>
    </source>
</evidence>
<evidence type="ECO:0000256" key="10">
    <source>
        <dbReference type="ARBA" id="ARBA00023180"/>
    </source>
</evidence>
<keyword evidence="3" id="KW-0433">Leucine-rich repeat</keyword>
<name>A0A669BBB9_ORENI</name>
<dbReference type="Ensembl" id="ENSONIT00000085275.1">
    <property type="protein sequence ID" value="ENSONIP00000033038.1"/>
    <property type="gene ID" value="ENSONIG00000009948.2"/>
</dbReference>
<reference evidence="15" key="2">
    <citation type="submission" date="2025-08" db="UniProtKB">
        <authorList>
            <consortium name="Ensembl"/>
        </authorList>
    </citation>
    <scope>IDENTIFICATION</scope>
</reference>
<dbReference type="InterPro" id="IPR013098">
    <property type="entry name" value="Ig_I-set"/>
</dbReference>
<dbReference type="InterPro" id="IPR003599">
    <property type="entry name" value="Ig_sub"/>
</dbReference>
<evidence type="ECO:0000256" key="4">
    <source>
        <dbReference type="ARBA" id="ARBA00022692"/>
    </source>
</evidence>
<dbReference type="Gene3D" id="2.60.40.10">
    <property type="entry name" value="Immunoglobulins"/>
    <property type="match status" value="3"/>
</dbReference>
<reference evidence="15" key="3">
    <citation type="submission" date="2025-09" db="UniProtKB">
        <authorList>
            <consortium name="Ensembl"/>
        </authorList>
    </citation>
    <scope>IDENTIFICATION</scope>
</reference>
<dbReference type="Pfam" id="PF13927">
    <property type="entry name" value="Ig_3"/>
    <property type="match status" value="1"/>
</dbReference>
<feature type="transmembrane region" description="Helical" evidence="13">
    <location>
        <begin position="686"/>
        <end position="709"/>
    </location>
</feature>
<dbReference type="SMART" id="SM00409">
    <property type="entry name" value="IG"/>
    <property type="match status" value="3"/>
</dbReference>
<keyword evidence="9" id="KW-1015">Disulfide bond</keyword>
<dbReference type="InterPro" id="IPR050467">
    <property type="entry name" value="LRFN"/>
</dbReference>
<keyword evidence="6" id="KW-0677">Repeat</keyword>
<dbReference type="Gene3D" id="3.80.10.10">
    <property type="entry name" value="Ribonuclease Inhibitor"/>
    <property type="match status" value="3"/>
</dbReference>
<dbReference type="SUPFAM" id="SSF52058">
    <property type="entry name" value="L domain-like"/>
    <property type="match status" value="1"/>
</dbReference>
<keyword evidence="11" id="KW-0393">Immunoglobulin domain</keyword>
<feature type="domain" description="Ig-like" evidence="14">
    <location>
        <begin position="384"/>
        <end position="488"/>
    </location>
</feature>
<proteinExistence type="predicted"/>
<dbReference type="SMART" id="SM00369">
    <property type="entry name" value="LRR_TYP"/>
    <property type="match status" value="10"/>
</dbReference>
<dbReference type="PROSITE" id="PS51450">
    <property type="entry name" value="LRR"/>
    <property type="match status" value="5"/>
</dbReference>
<dbReference type="GeneTree" id="ENSGT00940000157098"/>
<evidence type="ECO:0000256" key="11">
    <source>
        <dbReference type="ARBA" id="ARBA00023319"/>
    </source>
</evidence>
<dbReference type="InterPro" id="IPR001611">
    <property type="entry name" value="Leu-rich_rpt"/>
</dbReference>
<dbReference type="AlphaFoldDB" id="A0A669BBB9"/>
<evidence type="ECO:0000256" key="3">
    <source>
        <dbReference type="ARBA" id="ARBA00022614"/>
    </source>
</evidence>